<evidence type="ECO:0000313" key="4">
    <source>
        <dbReference type="Proteomes" id="UP000600214"/>
    </source>
</evidence>
<organism evidence="3 4">
    <name type="scientific">Dyadobacter endophyticus</name>
    <dbReference type="NCBI Taxonomy" id="1749036"/>
    <lineage>
        <taxon>Bacteria</taxon>
        <taxon>Pseudomonadati</taxon>
        <taxon>Bacteroidota</taxon>
        <taxon>Cytophagia</taxon>
        <taxon>Cytophagales</taxon>
        <taxon>Spirosomataceae</taxon>
        <taxon>Dyadobacter</taxon>
    </lineage>
</organism>
<comment type="caution">
    <text evidence="3">The sequence shown here is derived from an EMBL/GenBank/DDBJ whole genome shotgun (WGS) entry which is preliminary data.</text>
</comment>
<gene>
    <name evidence="3" type="ORF">GCM10007423_22870</name>
</gene>
<evidence type="ECO:0000259" key="1">
    <source>
        <dbReference type="Pfam" id="PF04773"/>
    </source>
</evidence>
<dbReference type="EMBL" id="BMIA01000001">
    <property type="protein sequence ID" value="GGH32969.1"/>
    <property type="molecule type" value="Genomic_DNA"/>
</dbReference>
<keyword evidence="4" id="KW-1185">Reference proteome</keyword>
<accession>A0ABQ1YQT9</accession>
<dbReference type="Pfam" id="PF16344">
    <property type="entry name" value="FecR_C"/>
    <property type="match status" value="1"/>
</dbReference>
<evidence type="ECO:0000259" key="2">
    <source>
        <dbReference type="Pfam" id="PF16344"/>
    </source>
</evidence>
<dbReference type="RefSeq" id="WP_188931771.1">
    <property type="nucleotide sequence ID" value="NZ_BMIA01000001.1"/>
</dbReference>
<sequence>MEVSKQLVMHYFSGKTTSEEDKVVEQWLALHPDNAARALEWLSKEAQEKDQEIFGDLMMSKGQVWADARQRLPNTRANRKKPFTSYESQRTLKRYLAIAASLILICTLAWFRLKQPETVHIAAAYGQTRHIILPDSSEVVLNGNSSLRYPASWDGRPREVWLEGEAFFDVKHLRTHSAFTVHLSADKNIQVLGTQFNVIDRQTRSCIVLRSGSIRLSLAGTKKQVYMTPGDMVRISENGSEITGKEVVNPENYSSWTRGRWRLEGTSLQEMLQKIEENYGVTVLVENRELLTRRASGSIPLGSTNAETVIGDIANLFELHFVKKDSKLILAR</sequence>
<protein>
    <submittedName>
        <fullName evidence="3">Anti-sigma factor</fullName>
    </submittedName>
</protein>
<dbReference type="Gene3D" id="3.55.50.30">
    <property type="match status" value="1"/>
</dbReference>
<dbReference type="Gene3D" id="2.60.120.1440">
    <property type="match status" value="1"/>
</dbReference>
<feature type="domain" description="Protein FecR C-terminal" evidence="2">
    <location>
        <begin position="263"/>
        <end position="329"/>
    </location>
</feature>
<dbReference type="Proteomes" id="UP000600214">
    <property type="component" value="Unassembled WGS sequence"/>
</dbReference>
<dbReference type="PANTHER" id="PTHR30273:SF2">
    <property type="entry name" value="PROTEIN FECR"/>
    <property type="match status" value="1"/>
</dbReference>
<proteinExistence type="predicted"/>
<dbReference type="PANTHER" id="PTHR30273">
    <property type="entry name" value="PERIPLASMIC SIGNAL SENSOR AND SIGMA FACTOR ACTIVATOR FECR-RELATED"/>
    <property type="match status" value="1"/>
</dbReference>
<dbReference type="Pfam" id="PF04773">
    <property type="entry name" value="FecR"/>
    <property type="match status" value="1"/>
</dbReference>
<feature type="domain" description="FecR protein" evidence="1">
    <location>
        <begin position="122"/>
        <end position="214"/>
    </location>
</feature>
<name>A0ABQ1YQT9_9BACT</name>
<dbReference type="InterPro" id="IPR032508">
    <property type="entry name" value="FecR_C"/>
</dbReference>
<dbReference type="PIRSF" id="PIRSF018266">
    <property type="entry name" value="FecR"/>
    <property type="match status" value="1"/>
</dbReference>
<dbReference type="InterPro" id="IPR006860">
    <property type="entry name" value="FecR"/>
</dbReference>
<dbReference type="InterPro" id="IPR012373">
    <property type="entry name" value="Ferrdict_sens_TM"/>
</dbReference>
<reference evidence="4" key="1">
    <citation type="journal article" date="2019" name="Int. J. Syst. Evol. Microbiol.">
        <title>The Global Catalogue of Microorganisms (GCM) 10K type strain sequencing project: providing services to taxonomists for standard genome sequencing and annotation.</title>
        <authorList>
            <consortium name="The Broad Institute Genomics Platform"/>
            <consortium name="The Broad Institute Genome Sequencing Center for Infectious Disease"/>
            <person name="Wu L."/>
            <person name="Ma J."/>
        </authorList>
    </citation>
    <scope>NUCLEOTIDE SEQUENCE [LARGE SCALE GENOMIC DNA]</scope>
    <source>
        <strain evidence="4">CGMCC 1.15288</strain>
    </source>
</reference>
<evidence type="ECO:0000313" key="3">
    <source>
        <dbReference type="EMBL" id="GGH32969.1"/>
    </source>
</evidence>